<dbReference type="EMBL" id="FNCQ01000006">
    <property type="protein sequence ID" value="SDG62041.1"/>
    <property type="molecule type" value="Genomic_DNA"/>
</dbReference>
<accession>A0A1G7VR28</accession>
<dbReference type="Proteomes" id="UP000198779">
    <property type="component" value="Unassembled WGS sequence"/>
</dbReference>
<organism evidence="2 3">
    <name type="scientific">Prevotella communis</name>
    <dbReference type="NCBI Taxonomy" id="2913614"/>
    <lineage>
        <taxon>Bacteria</taxon>
        <taxon>Pseudomonadati</taxon>
        <taxon>Bacteroidota</taxon>
        <taxon>Bacteroidia</taxon>
        <taxon>Bacteroidales</taxon>
        <taxon>Prevotellaceae</taxon>
        <taxon>Prevotella</taxon>
    </lineage>
</organism>
<feature type="region of interest" description="Disordered" evidence="1">
    <location>
        <begin position="470"/>
        <end position="491"/>
    </location>
</feature>
<sequence>MNPVIRRKHKLKKPTKQLNGFCGRKCDAVTPVIKKYSFYLYSKQQCTLEQFDGTDLFIEGLKIMLGEMPIEEGSFQMGRVVYNNNVLVQVENFVEKWTDACPQVRRLPAYFRKLNEGDYFYIIDASFPTINRQIALVWLWAHYAGVDARKARDNYLLYHGYLKYKYDYYSFGFDARKIFEGEVDKSKRTCRFCHGVTKENERAEDYRKHGVPIVKFGNKTNAHAISDALGNKLLFCLEECETCNNSLAKVENNFIALMDWRRALFGITKKDNELPNVFGKGSALRINEDGSQTLYIDQDTLIGRDVNEGSYELRLINKKTMSPQGVYRALCKYVIDLMPTTYLSHFSQTIEWIKGNVNAVSLPKVLVAYNMPFVSQPVLDMYYYKGKDGCQPLCTALLHVCDTSYLFILPFADTDEAHFLGEGKLDNHWGQFKQFMPIRWSEEDMSDYRPSSPWIEMTLSTGDTHVKIVPNDDPHLKQPISKPKEGAKKKEFPEEQVFPTFDMRQIHIIGTKENKFEVLNENPIAPDALHGATIECNDLTIFADLRNNTISVHVDFVILDPIGKVPYLEYDFNTDFVFDNLKKHLVITDDYLAFDYQLSVAAFYLGCINADNFFKKRVDQTQYAICTVVKTLCNDERTIHHIKYVVTSEKGCVYEFFDKNVHNNPFDF</sequence>
<proteinExistence type="predicted"/>
<gene>
    <name evidence="2" type="ORF">SAMN04487901_10681</name>
</gene>
<name>A0A1G7VR28_9BACT</name>
<keyword evidence="3" id="KW-1185">Reference proteome</keyword>
<dbReference type="STRING" id="645274.SAMN04487901_10681"/>
<evidence type="ECO:0000256" key="1">
    <source>
        <dbReference type="SAM" id="MobiDB-lite"/>
    </source>
</evidence>
<protein>
    <submittedName>
        <fullName evidence="2">Uncharacterized protein</fullName>
    </submittedName>
</protein>
<dbReference type="AlphaFoldDB" id="A0A1G7VR28"/>
<dbReference type="RefSeq" id="WP_091816625.1">
    <property type="nucleotide sequence ID" value="NZ_FNCQ01000006.1"/>
</dbReference>
<evidence type="ECO:0000313" key="2">
    <source>
        <dbReference type="EMBL" id="SDG62041.1"/>
    </source>
</evidence>
<reference evidence="3" key="1">
    <citation type="submission" date="2016-10" db="EMBL/GenBank/DDBJ databases">
        <authorList>
            <person name="Varghese N."/>
            <person name="Submissions S."/>
        </authorList>
    </citation>
    <scope>NUCLEOTIDE SEQUENCE [LARGE SCALE GENOMIC DNA]</scope>
    <source>
        <strain evidence="3">BP1-148</strain>
    </source>
</reference>
<evidence type="ECO:0000313" key="3">
    <source>
        <dbReference type="Proteomes" id="UP000198779"/>
    </source>
</evidence>